<evidence type="ECO:0000256" key="2">
    <source>
        <dbReference type="ARBA" id="ARBA00022692"/>
    </source>
</evidence>
<dbReference type="EMBL" id="WTYL01000005">
    <property type="protein sequence ID" value="MXP45698.1"/>
    <property type="molecule type" value="Genomic_DNA"/>
</dbReference>
<organism evidence="7 8">
    <name type="scientific">Allopontixanthobacter sediminis</name>
    <dbReference type="NCBI Taxonomy" id="1689985"/>
    <lineage>
        <taxon>Bacteria</taxon>
        <taxon>Pseudomonadati</taxon>
        <taxon>Pseudomonadota</taxon>
        <taxon>Alphaproteobacteria</taxon>
        <taxon>Sphingomonadales</taxon>
        <taxon>Erythrobacteraceae</taxon>
        <taxon>Allopontixanthobacter</taxon>
    </lineage>
</organism>
<reference evidence="7 8" key="1">
    <citation type="submission" date="2019-12" db="EMBL/GenBank/DDBJ databases">
        <title>Genomic-based taxomic classification of the family Erythrobacteraceae.</title>
        <authorList>
            <person name="Xu L."/>
        </authorList>
    </citation>
    <scope>NUCLEOTIDE SEQUENCE [LARGE SCALE GENOMIC DNA]</scope>
    <source>
        <strain evidence="7 8">KCTC 42453</strain>
    </source>
</reference>
<dbReference type="OrthoDB" id="7423401at2"/>
<feature type="domain" description="Yip1" evidence="6">
    <location>
        <begin position="16"/>
        <end position="184"/>
    </location>
</feature>
<dbReference type="AlphaFoldDB" id="A0A845B5I3"/>
<name>A0A845B5I3_9SPHN</name>
<evidence type="ECO:0000259" key="6">
    <source>
        <dbReference type="Pfam" id="PF04893"/>
    </source>
</evidence>
<evidence type="ECO:0000256" key="5">
    <source>
        <dbReference type="SAM" id="Phobius"/>
    </source>
</evidence>
<feature type="transmembrane region" description="Helical" evidence="5">
    <location>
        <begin position="168"/>
        <end position="190"/>
    </location>
</feature>
<feature type="transmembrane region" description="Helical" evidence="5">
    <location>
        <begin position="39"/>
        <end position="65"/>
    </location>
</feature>
<comment type="subcellular location">
    <subcellularLocation>
        <location evidence="1">Membrane</location>
        <topology evidence="1">Multi-pass membrane protein</topology>
    </subcellularLocation>
</comment>
<dbReference type="InterPro" id="IPR006977">
    <property type="entry name" value="Yip1_dom"/>
</dbReference>
<dbReference type="GO" id="GO:0016020">
    <property type="term" value="C:membrane"/>
    <property type="evidence" value="ECO:0007669"/>
    <property type="project" value="UniProtKB-SubCell"/>
</dbReference>
<keyword evidence="2 5" id="KW-0812">Transmembrane</keyword>
<evidence type="ECO:0000256" key="1">
    <source>
        <dbReference type="ARBA" id="ARBA00004141"/>
    </source>
</evidence>
<proteinExistence type="predicted"/>
<keyword evidence="4 5" id="KW-0472">Membrane</keyword>
<evidence type="ECO:0000313" key="7">
    <source>
        <dbReference type="EMBL" id="MXP45698.1"/>
    </source>
</evidence>
<accession>A0A845B5I3</accession>
<dbReference type="Pfam" id="PF04893">
    <property type="entry name" value="Yip1"/>
    <property type="match status" value="1"/>
</dbReference>
<evidence type="ECO:0000313" key="8">
    <source>
        <dbReference type="Proteomes" id="UP000431922"/>
    </source>
</evidence>
<dbReference type="Proteomes" id="UP000431922">
    <property type="component" value="Unassembled WGS sequence"/>
</dbReference>
<comment type="caution">
    <text evidence="7">The sequence shown here is derived from an EMBL/GenBank/DDBJ whole genome shotgun (WGS) entry which is preliminary data.</text>
</comment>
<keyword evidence="3 5" id="KW-1133">Transmembrane helix</keyword>
<evidence type="ECO:0000256" key="4">
    <source>
        <dbReference type="ARBA" id="ARBA00023136"/>
    </source>
</evidence>
<keyword evidence="8" id="KW-1185">Reference proteome</keyword>
<gene>
    <name evidence="7" type="ORF">GRI65_14690</name>
</gene>
<sequence length="386" mass="40225">MDQALVHRGLVARAKAIVLKPREEWPVISSEKTSIAGMFLGYAAILAAIPAIAQFLRSALFGYGALGFSYRPGFTASLGAGISQYLLSLISVAIIAFVTDFVVTKFDGHANRNAAFKLAIYGSTAAWLSGIFQLIPGLGVLGLLGLYSLYLVYLGLTPLMQVPREKALACTAVILLAVLVVNLAAAAVLAPVSAIFSSGSPDRTEVVSGGSVSVPGVGSIDLGKLEQAGRDMEAAATKAQETPIDAARLKAFLPQTLGNYSRTTLESSSMGTGGIGGSQVGATYEGGDRTVKVELIDLAAAGAFAGMGAALNVQNEQETETGFERTRTQNGQMVTEKWNSVSGRGEYSTTFGGRFILSVKGDAESFEAIKGLAARVDIAGIERLAE</sequence>
<feature type="transmembrane region" description="Helical" evidence="5">
    <location>
        <begin position="138"/>
        <end position="156"/>
    </location>
</feature>
<feature type="transmembrane region" description="Helical" evidence="5">
    <location>
        <begin position="85"/>
        <end position="103"/>
    </location>
</feature>
<evidence type="ECO:0000256" key="3">
    <source>
        <dbReference type="ARBA" id="ARBA00022989"/>
    </source>
</evidence>
<protein>
    <submittedName>
        <fullName evidence="7">DUF1282 domain-containing protein</fullName>
    </submittedName>
</protein>
<dbReference type="RefSeq" id="WP_160757339.1">
    <property type="nucleotide sequence ID" value="NZ_WTYL01000005.1"/>
</dbReference>